<reference evidence="3" key="1">
    <citation type="journal article" date="2013" name="Genome Biol.">
        <title>Comparative genomics of the core and accessory genomes of 48 Sinorhizobium strains comprising five genospecies.</title>
        <authorList>
            <person name="Sugawara M."/>
            <person name="Epstein B."/>
            <person name="Badgley B.D."/>
            <person name="Unno T."/>
            <person name="Xu L."/>
            <person name="Reese J."/>
            <person name="Gyaneshwar P."/>
            <person name="Denny R."/>
            <person name="Mudge J."/>
            <person name="Bharti A.K."/>
            <person name="Farmer A.D."/>
            <person name="May G.D."/>
            <person name="Woodward J.E."/>
            <person name="Medigue C."/>
            <person name="Vallenet D."/>
            <person name="Lajus A."/>
            <person name="Rouy Z."/>
            <person name="Martinez-Vaz B."/>
            <person name="Tiffin P."/>
            <person name="Young N.D."/>
            <person name="Sadowsky M.J."/>
        </authorList>
    </citation>
    <scope>NUCLEOTIDE SEQUENCE</scope>
    <source>
        <strain evidence="3">M30</strain>
    </source>
</reference>
<dbReference type="InterPro" id="IPR036188">
    <property type="entry name" value="FAD/NAD-bd_sf"/>
</dbReference>
<comment type="caution">
    <text evidence="3">The sequence shown here is derived from an EMBL/GenBank/DDBJ whole genome shotgun (WGS) entry which is preliminary data.</text>
</comment>
<dbReference type="SUPFAM" id="SSF51905">
    <property type="entry name" value="FAD/NAD(P)-binding domain"/>
    <property type="match status" value="1"/>
</dbReference>
<dbReference type="PANTHER" id="PTHR46865">
    <property type="entry name" value="OXIDOREDUCTASE-RELATED"/>
    <property type="match status" value="1"/>
</dbReference>
<evidence type="ECO:0000313" key="3">
    <source>
        <dbReference type="EMBL" id="MQW03079.1"/>
    </source>
</evidence>
<feature type="domain" description="FAD-binding" evidence="2">
    <location>
        <begin position="3"/>
        <end position="334"/>
    </location>
</feature>
<dbReference type="RefSeq" id="WP_153317972.1">
    <property type="nucleotide sequence ID" value="NZ_WIRN01000070.1"/>
</dbReference>
<feature type="signal peptide" evidence="1">
    <location>
        <begin position="1"/>
        <end position="16"/>
    </location>
</feature>
<dbReference type="InterPro" id="IPR002938">
    <property type="entry name" value="FAD-bd"/>
</dbReference>
<name>A0A6A7ZLS1_RHIML</name>
<dbReference type="Gene3D" id="3.50.50.60">
    <property type="entry name" value="FAD/NAD(P)-binding domain"/>
    <property type="match status" value="1"/>
</dbReference>
<dbReference type="EMBL" id="WISP01000036">
    <property type="protein sequence ID" value="MQW03079.1"/>
    <property type="molecule type" value="Genomic_DNA"/>
</dbReference>
<evidence type="ECO:0000259" key="2">
    <source>
        <dbReference type="Pfam" id="PF01494"/>
    </source>
</evidence>
<dbReference type="PRINTS" id="PR00420">
    <property type="entry name" value="RNGMNOXGNASE"/>
</dbReference>
<accession>A0A6A7ZLS1</accession>
<sequence length="386" mass="42040">MRILIVGAGPAGLALAAALRAHGMTAVVVERAEQNRAAGYAIGVHVNGWNTAERLGLLDAFRARAVSLGTAEYRSPEGRRLFSYSYHALARAVNGKMFSIMRDAVQDVLLEAVGDRTDLRCGTTVTALANREDGVDVVLSTGSTESFDIVVGADGWRSAIRQMCFGPHETFLRPLGFRAAAWRMPLATPLDSSFVGMMDVDHQGGLYEVGDGTAATLFCWRDSSTGRVAPEARQKMLVERFGQWSHPVSLALSTPVDWQRGFFDTIAQIEVPRWSSGRVVLLGDAAWCLTFLSGQGTSTALAGAWILASELAAKPHAQAFEAYESRLKPMVTRMQATSRRIGGHFVPESKLGLRIQSWTLPLLLSRPFAGFLARRMSAEELELDVR</sequence>
<keyword evidence="1" id="KW-0732">Signal</keyword>
<proteinExistence type="predicted"/>
<evidence type="ECO:0000256" key="1">
    <source>
        <dbReference type="SAM" id="SignalP"/>
    </source>
</evidence>
<organism evidence="3">
    <name type="scientific">Rhizobium meliloti</name>
    <name type="common">Ensifer meliloti</name>
    <name type="synonym">Sinorhizobium meliloti</name>
    <dbReference type="NCBI Taxonomy" id="382"/>
    <lineage>
        <taxon>Bacteria</taxon>
        <taxon>Pseudomonadati</taxon>
        <taxon>Pseudomonadota</taxon>
        <taxon>Alphaproteobacteria</taxon>
        <taxon>Hyphomicrobiales</taxon>
        <taxon>Rhizobiaceae</taxon>
        <taxon>Sinorhizobium/Ensifer group</taxon>
        <taxon>Sinorhizobium</taxon>
    </lineage>
</organism>
<gene>
    <name evidence="3" type="ORF">GHK45_04395</name>
</gene>
<dbReference type="Pfam" id="PF01494">
    <property type="entry name" value="FAD_binding_3"/>
    <property type="match status" value="1"/>
</dbReference>
<protein>
    <submittedName>
        <fullName evidence="3">NAD(P)-binding protein</fullName>
    </submittedName>
</protein>
<dbReference type="GO" id="GO:0071949">
    <property type="term" value="F:FAD binding"/>
    <property type="evidence" value="ECO:0007669"/>
    <property type="project" value="InterPro"/>
</dbReference>
<dbReference type="AlphaFoldDB" id="A0A6A7ZLS1"/>
<feature type="chain" id="PRO_5025556441" evidence="1">
    <location>
        <begin position="17"/>
        <end position="386"/>
    </location>
</feature>
<dbReference type="InterPro" id="IPR051704">
    <property type="entry name" value="FAD_aromatic-hydroxylase"/>
</dbReference>